<protein>
    <recommendedName>
        <fullName evidence="2">Carbonic anhydrase</fullName>
        <ecNumber evidence="2">4.2.1.1</ecNumber>
    </recommendedName>
    <alternativeName>
        <fullName evidence="2">Carbonate dehydratase</fullName>
    </alternativeName>
</protein>
<dbReference type="Gene3D" id="3.40.1050.10">
    <property type="entry name" value="Carbonic anhydrase"/>
    <property type="match status" value="1"/>
</dbReference>
<feature type="compositionally biased region" description="Basic and acidic residues" evidence="3">
    <location>
        <begin position="81"/>
        <end position="90"/>
    </location>
</feature>
<keyword evidence="2" id="KW-0862">Zinc</keyword>
<keyword evidence="2" id="KW-0456">Lyase</keyword>
<proteinExistence type="inferred from homology"/>
<sequence>MVIPRGTPGLVDRAMPDPSCSVKDPGQWSGHSAQLNTGRCGDAITTAYVGIGHGDFPFEHTGRSSRAGSDARTLASRKAPQHRESSPSGRCHDSVLLSVITHAVAGPSVERILVVGHTNCGGAAACIIAVIASTPSREPTTPLARWLAPLTAVARTLDLKDIPDSEVLTNVVEARVRRY</sequence>
<comment type="function">
    <text evidence="2">Reversible hydration of carbon dioxide.</text>
</comment>
<dbReference type="Pfam" id="PF00484">
    <property type="entry name" value="Pro_CA"/>
    <property type="match status" value="1"/>
</dbReference>
<gene>
    <name evidence="4" type="ORF">DFH94DRAFT_92586</name>
</gene>
<reference evidence="4" key="2">
    <citation type="journal article" date="2020" name="Nat. Commun.">
        <title>Large-scale genome sequencing of mycorrhizal fungi provides insights into the early evolution of symbiotic traits.</title>
        <authorList>
            <person name="Miyauchi S."/>
            <person name="Kiss E."/>
            <person name="Kuo A."/>
            <person name="Drula E."/>
            <person name="Kohler A."/>
            <person name="Sanchez-Garcia M."/>
            <person name="Morin E."/>
            <person name="Andreopoulos B."/>
            <person name="Barry K.W."/>
            <person name="Bonito G."/>
            <person name="Buee M."/>
            <person name="Carver A."/>
            <person name="Chen C."/>
            <person name="Cichocki N."/>
            <person name="Clum A."/>
            <person name="Culley D."/>
            <person name="Crous P.W."/>
            <person name="Fauchery L."/>
            <person name="Girlanda M."/>
            <person name="Hayes R.D."/>
            <person name="Keri Z."/>
            <person name="LaButti K."/>
            <person name="Lipzen A."/>
            <person name="Lombard V."/>
            <person name="Magnuson J."/>
            <person name="Maillard F."/>
            <person name="Murat C."/>
            <person name="Nolan M."/>
            <person name="Ohm R.A."/>
            <person name="Pangilinan J."/>
            <person name="Pereira M.F."/>
            <person name="Perotto S."/>
            <person name="Peter M."/>
            <person name="Pfister S."/>
            <person name="Riley R."/>
            <person name="Sitrit Y."/>
            <person name="Stielow J.B."/>
            <person name="Szollosi G."/>
            <person name="Zifcakova L."/>
            <person name="Stursova M."/>
            <person name="Spatafora J.W."/>
            <person name="Tedersoo L."/>
            <person name="Vaario L.M."/>
            <person name="Yamada A."/>
            <person name="Yan M."/>
            <person name="Wang P."/>
            <person name="Xu J."/>
            <person name="Bruns T."/>
            <person name="Baldrian P."/>
            <person name="Vilgalys R."/>
            <person name="Dunand C."/>
            <person name="Henrissat B."/>
            <person name="Grigoriev I.V."/>
            <person name="Hibbett D."/>
            <person name="Nagy L.G."/>
            <person name="Martin F.M."/>
        </authorList>
    </citation>
    <scope>NUCLEOTIDE SEQUENCE</scope>
    <source>
        <strain evidence="4">Prilba</strain>
    </source>
</reference>
<dbReference type="SUPFAM" id="SSF53056">
    <property type="entry name" value="beta-carbonic anhydrase, cab"/>
    <property type="match status" value="1"/>
</dbReference>
<accession>A0A9P5MSL0</accession>
<dbReference type="EMBL" id="WHVB01000013">
    <property type="protein sequence ID" value="KAF8477772.1"/>
    <property type="molecule type" value="Genomic_DNA"/>
</dbReference>
<organism evidence="4 5">
    <name type="scientific">Russula ochroleuca</name>
    <dbReference type="NCBI Taxonomy" id="152965"/>
    <lineage>
        <taxon>Eukaryota</taxon>
        <taxon>Fungi</taxon>
        <taxon>Dikarya</taxon>
        <taxon>Basidiomycota</taxon>
        <taxon>Agaricomycotina</taxon>
        <taxon>Agaricomycetes</taxon>
        <taxon>Russulales</taxon>
        <taxon>Russulaceae</taxon>
        <taxon>Russula</taxon>
    </lineage>
</organism>
<dbReference type="GO" id="GO:0004089">
    <property type="term" value="F:carbonate dehydratase activity"/>
    <property type="evidence" value="ECO:0007669"/>
    <property type="project" value="UniProtKB-UniRule"/>
</dbReference>
<dbReference type="AlphaFoldDB" id="A0A9P5MSL0"/>
<evidence type="ECO:0000313" key="4">
    <source>
        <dbReference type="EMBL" id="KAF8477772.1"/>
    </source>
</evidence>
<dbReference type="GO" id="GO:0008270">
    <property type="term" value="F:zinc ion binding"/>
    <property type="evidence" value="ECO:0007669"/>
    <property type="project" value="UniProtKB-UniRule"/>
</dbReference>
<dbReference type="EC" id="4.2.1.1" evidence="2"/>
<comment type="catalytic activity">
    <reaction evidence="2">
        <text>hydrogencarbonate + H(+) = CO2 + H2O</text>
        <dbReference type="Rhea" id="RHEA:10748"/>
        <dbReference type="ChEBI" id="CHEBI:15377"/>
        <dbReference type="ChEBI" id="CHEBI:15378"/>
        <dbReference type="ChEBI" id="CHEBI:16526"/>
        <dbReference type="ChEBI" id="CHEBI:17544"/>
        <dbReference type="EC" id="4.2.1.1"/>
    </reaction>
</comment>
<dbReference type="InterPro" id="IPR001765">
    <property type="entry name" value="Carbonic_anhydrase"/>
</dbReference>
<evidence type="ECO:0000256" key="3">
    <source>
        <dbReference type="SAM" id="MobiDB-lite"/>
    </source>
</evidence>
<evidence type="ECO:0000256" key="1">
    <source>
        <dbReference type="ARBA" id="ARBA00006217"/>
    </source>
</evidence>
<dbReference type="InterPro" id="IPR036874">
    <property type="entry name" value="Carbonic_anhydrase_sf"/>
</dbReference>
<comment type="caution">
    <text evidence="4">The sequence shown here is derived from an EMBL/GenBank/DDBJ whole genome shotgun (WGS) entry which is preliminary data.</text>
</comment>
<dbReference type="Proteomes" id="UP000759537">
    <property type="component" value="Unassembled WGS sequence"/>
</dbReference>
<dbReference type="OrthoDB" id="10248475at2759"/>
<keyword evidence="5" id="KW-1185">Reference proteome</keyword>
<name>A0A9P5MSL0_9AGAM</name>
<reference evidence="4" key="1">
    <citation type="submission" date="2019-10" db="EMBL/GenBank/DDBJ databases">
        <authorList>
            <consortium name="DOE Joint Genome Institute"/>
            <person name="Kuo A."/>
            <person name="Miyauchi S."/>
            <person name="Kiss E."/>
            <person name="Drula E."/>
            <person name="Kohler A."/>
            <person name="Sanchez-Garcia M."/>
            <person name="Andreopoulos B."/>
            <person name="Barry K.W."/>
            <person name="Bonito G."/>
            <person name="Buee M."/>
            <person name="Carver A."/>
            <person name="Chen C."/>
            <person name="Cichocki N."/>
            <person name="Clum A."/>
            <person name="Culley D."/>
            <person name="Crous P.W."/>
            <person name="Fauchery L."/>
            <person name="Girlanda M."/>
            <person name="Hayes R."/>
            <person name="Keri Z."/>
            <person name="LaButti K."/>
            <person name="Lipzen A."/>
            <person name="Lombard V."/>
            <person name="Magnuson J."/>
            <person name="Maillard F."/>
            <person name="Morin E."/>
            <person name="Murat C."/>
            <person name="Nolan M."/>
            <person name="Ohm R."/>
            <person name="Pangilinan J."/>
            <person name="Pereira M."/>
            <person name="Perotto S."/>
            <person name="Peter M."/>
            <person name="Riley R."/>
            <person name="Sitrit Y."/>
            <person name="Stielow B."/>
            <person name="Szollosi G."/>
            <person name="Zifcakova L."/>
            <person name="Stursova M."/>
            <person name="Spatafora J.W."/>
            <person name="Tedersoo L."/>
            <person name="Vaario L.-M."/>
            <person name="Yamada A."/>
            <person name="Yan M."/>
            <person name="Wang P."/>
            <person name="Xu J."/>
            <person name="Bruns T."/>
            <person name="Baldrian P."/>
            <person name="Vilgalys R."/>
            <person name="Henrissat B."/>
            <person name="Grigoriev I.V."/>
            <person name="Hibbett D."/>
            <person name="Nagy L.G."/>
            <person name="Martin F.M."/>
        </authorList>
    </citation>
    <scope>NUCLEOTIDE SEQUENCE</scope>
    <source>
        <strain evidence="4">Prilba</strain>
    </source>
</reference>
<comment type="similarity">
    <text evidence="1 2">Belongs to the beta-class carbonic anhydrase family.</text>
</comment>
<evidence type="ECO:0000313" key="5">
    <source>
        <dbReference type="Proteomes" id="UP000759537"/>
    </source>
</evidence>
<feature type="region of interest" description="Disordered" evidence="3">
    <location>
        <begin position="59"/>
        <end position="90"/>
    </location>
</feature>
<evidence type="ECO:0000256" key="2">
    <source>
        <dbReference type="RuleBase" id="RU003956"/>
    </source>
</evidence>